<sequence>MAVSNPTISLESTASSRSNSVRGCFGRPDALVDGRSTNDTCIKTSIEITSSVSKTQLGETTGG</sequence>
<reference evidence="3" key="1">
    <citation type="journal article" date="2015" name="PLoS Genet.">
        <title>The dynamic genome and transcriptome of the human fungal pathogen Blastomyces and close relative Emmonsia.</title>
        <authorList>
            <person name="Munoz J.F."/>
            <person name="Gauthier G.M."/>
            <person name="Desjardins C.A."/>
            <person name="Gallo J.E."/>
            <person name="Holder J."/>
            <person name="Sullivan T.D."/>
            <person name="Marty A.J."/>
            <person name="Carmen J.C."/>
            <person name="Chen Z."/>
            <person name="Ding L."/>
            <person name="Gujja S."/>
            <person name="Magrini V."/>
            <person name="Misas E."/>
            <person name="Mitreva M."/>
            <person name="Priest M."/>
            <person name="Saif S."/>
            <person name="Whiston E.A."/>
            <person name="Young S."/>
            <person name="Zeng Q."/>
            <person name="Goldman W.E."/>
            <person name="Mardis E.R."/>
            <person name="Taylor J.W."/>
            <person name="McEwen J.G."/>
            <person name="Clay O.K."/>
            <person name="Klein B.S."/>
            <person name="Cuomo C.A."/>
        </authorList>
    </citation>
    <scope>NUCLEOTIDE SEQUENCE [LARGE SCALE GENOMIC DNA]</scope>
    <source>
        <strain evidence="3">SLH14081</strain>
    </source>
</reference>
<name>A0A179UZ88_BLAGS</name>
<accession>A0A179UZ88</accession>
<evidence type="ECO:0000313" key="3">
    <source>
        <dbReference type="Proteomes" id="UP000002038"/>
    </source>
</evidence>
<organism evidence="2 3">
    <name type="scientific">Blastomyces gilchristii (strain SLH14081)</name>
    <name type="common">Blastomyces dermatitidis</name>
    <dbReference type="NCBI Taxonomy" id="559298"/>
    <lineage>
        <taxon>Eukaryota</taxon>
        <taxon>Fungi</taxon>
        <taxon>Dikarya</taxon>
        <taxon>Ascomycota</taxon>
        <taxon>Pezizomycotina</taxon>
        <taxon>Eurotiomycetes</taxon>
        <taxon>Eurotiomycetidae</taxon>
        <taxon>Onygenales</taxon>
        <taxon>Ajellomycetaceae</taxon>
        <taxon>Blastomyces</taxon>
    </lineage>
</organism>
<dbReference type="KEGG" id="bgh:BDBG_17746"/>
<feature type="compositionally biased region" description="Polar residues" evidence="1">
    <location>
        <begin position="1"/>
        <end position="21"/>
    </location>
</feature>
<evidence type="ECO:0000313" key="2">
    <source>
        <dbReference type="EMBL" id="OAT13160.1"/>
    </source>
</evidence>
<dbReference type="EMBL" id="GG657470">
    <property type="protein sequence ID" value="OAT13160.1"/>
    <property type="molecule type" value="Genomic_DNA"/>
</dbReference>
<dbReference type="VEuPathDB" id="FungiDB:BDBG_17746"/>
<keyword evidence="3" id="KW-1185">Reference proteome</keyword>
<proteinExistence type="predicted"/>
<feature type="region of interest" description="Disordered" evidence="1">
    <location>
        <begin position="1"/>
        <end position="28"/>
    </location>
</feature>
<dbReference type="AlphaFoldDB" id="A0A179UZ88"/>
<dbReference type="RefSeq" id="XP_031580738.1">
    <property type="nucleotide sequence ID" value="XM_031725396.1"/>
</dbReference>
<gene>
    <name evidence="2" type="ORF">BDBG_17746</name>
</gene>
<protein>
    <submittedName>
        <fullName evidence="2">Uncharacterized protein</fullName>
    </submittedName>
</protein>
<dbReference type="Proteomes" id="UP000002038">
    <property type="component" value="Unassembled WGS sequence"/>
</dbReference>
<evidence type="ECO:0000256" key="1">
    <source>
        <dbReference type="SAM" id="MobiDB-lite"/>
    </source>
</evidence>
<dbReference type="GeneID" id="42529339"/>